<dbReference type="RefSeq" id="WP_009527156.1">
    <property type="nucleotide sequence ID" value="NZ_JH815225.1"/>
</dbReference>
<evidence type="ECO:0000313" key="1">
    <source>
        <dbReference type="EMBL" id="EHL17355.1"/>
    </source>
</evidence>
<reference evidence="1 2" key="1">
    <citation type="submission" date="2012-05" db="EMBL/GenBank/DDBJ databases">
        <title>The Genome Sequence of Eubacteriaceae bacterium CM2.</title>
        <authorList>
            <consortium name="The Broad Institute Genome Sequencing Platform"/>
            <person name="Earl A."/>
            <person name="Ward D."/>
            <person name="Feldgarden M."/>
            <person name="Gevers D."/>
            <person name="Sizova M."/>
            <person name="Hazen A."/>
            <person name="Epstein S."/>
            <person name="Walker B."/>
            <person name="Young S.K."/>
            <person name="Zeng Q."/>
            <person name="Gargeya S."/>
            <person name="Fitzgerald M."/>
            <person name="Haas B."/>
            <person name="Abouelleil A."/>
            <person name="Alvarado L."/>
            <person name="Arachchi H.M."/>
            <person name="Berlin A."/>
            <person name="Chapman S.B."/>
            <person name="Goldberg J."/>
            <person name="Griggs A."/>
            <person name="Gujja S."/>
            <person name="Hansen M."/>
            <person name="Howarth C."/>
            <person name="Imamovic A."/>
            <person name="Larimer J."/>
            <person name="McCowen C."/>
            <person name="Montmayeur A."/>
            <person name="Murphy C."/>
            <person name="Neiman D."/>
            <person name="Pearson M."/>
            <person name="Priest M."/>
            <person name="Roberts A."/>
            <person name="Saif S."/>
            <person name="Shea T."/>
            <person name="Sisk P."/>
            <person name="Sykes S."/>
            <person name="Wortman J."/>
            <person name="Nusbaum C."/>
            <person name="Birren B."/>
        </authorList>
    </citation>
    <scope>NUCLEOTIDE SEQUENCE [LARGE SCALE GENOMIC DNA]</scope>
    <source>
        <strain evidence="1 2">CM2</strain>
    </source>
</reference>
<gene>
    <name evidence="1" type="ORF">HMPREF9630_00522</name>
</gene>
<protein>
    <submittedName>
        <fullName evidence="1">Uncharacterized protein</fullName>
    </submittedName>
</protein>
<dbReference type="AlphaFoldDB" id="V9HQT3"/>
<proteinExistence type="predicted"/>
<evidence type="ECO:0000313" key="2">
    <source>
        <dbReference type="Proteomes" id="UP000017818"/>
    </source>
</evidence>
<comment type="caution">
    <text evidence="1">The sequence shown here is derived from an EMBL/GenBank/DDBJ whole genome shotgun (WGS) entry which is preliminary data.</text>
</comment>
<dbReference type="EMBL" id="AFZF02000004">
    <property type="protein sequence ID" value="EHL17355.1"/>
    <property type="molecule type" value="Genomic_DNA"/>
</dbReference>
<dbReference type="HOGENOM" id="CLU_2736481_0_0_9"/>
<organism evidence="1 2">
    <name type="scientific">Peptoanaerobacter stomatis</name>
    <dbReference type="NCBI Taxonomy" id="796937"/>
    <lineage>
        <taxon>Bacteria</taxon>
        <taxon>Bacillati</taxon>
        <taxon>Bacillota</taxon>
        <taxon>Clostridia</taxon>
        <taxon>Peptostreptococcales</taxon>
        <taxon>Filifactoraceae</taxon>
        <taxon>Peptoanaerobacter</taxon>
    </lineage>
</organism>
<dbReference type="Proteomes" id="UP000017818">
    <property type="component" value="Unassembled WGS sequence"/>
</dbReference>
<sequence>MSGLLKQDFIIQSLLFSNVQFLGSTIAIKKIEERLVEIEMMIKSVLKKKELDSVLVEELSSIIELMQNKSL</sequence>
<accession>V9HQT3</accession>
<name>V9HQT3_9FIRM</name>